<dbReference type="OrthoDB" id="4726108at2"/>
<keyword evidence="1 2" id="KW-0238">DNA-binding</keyword>
<evidence type="ECO:0000259" key="3">
    <source>
        <dbReference type="PROSITE" id="PS50977"/>
    </source>
</evidence>
<accession>A0A3P8L581</accession>
<dbReference type="Pfam" id="PF17926">
    <property type="entry name" value="TetR_C_21"/>
    <property type="match status" value="1"/>
</dbReference>
<dbReference type="AlphaFoldDB" id="A0A3P8L581"/>
<dbReference type="PROSITE" id="PS50977">
    <property type="entry name" value="HTH_TETR_2"/>
    <property type="match status" value="1"/>
</dbReference>
<dbReference type="Gene3D" id="1.10.357.10">
    <property type="entry name" value="Tetracycline Repressor, domain 2"/>
    <property type="match status" value="1"/>
</dbReference>
<sequence length="212" mass="23481">MVGGSLSIVTDTAGYESTPTSEALIAAARAEFTRRGFDGARVARIAAEAGVNKERIYGYFGSKEGLFEVVMAKALTEHVEHSPFLEGQTLTDHVMAAYDHHRRDPELVRLLMWESLHYDADAGETPPFSDGRRAFYRRKVERLRAVTGGTDDLRAAIALYAAIGLQAAPFMIPQLGAVILGRPLSDDEVQRYLRPLIEQTVRFIEERLAEDG</sequence>
<protein>
    <submittedName>
        <fullName evidence="4">Putative DNA-binding transcriptional regulator</fullName>
    </submittedName>
</protein>
<dbReference type="PRINTS" id="PR00455">
    <property type="entry name" value="HTHTETR"/>
</dbReference>
<dbReference type="SUPFAM" id="SSF48498">
    <property type="entry name" value="Tetracyclin repressor-like, C-terminal domain"/>
    <property type="match status" value="1"/>
</dbReference>
<dbReference type="GO" id="GO:0003677">
    <property type="term" value="F:DNA binding"/>
    <property type="evidence" value="ECO:0007669"/>
    <property type="project" value="UniProtKB-UniRule"/>
</dbReference>
<evidence type="ECO:0000313" key="4">
    <source>
        <dbReference type="EMBL" id="VDR40785.1"/>
    </source>
</evidence>
<evidence type="ECO:0000313" key="5">
    <source>
        <dbReference type="Proteomes" id="UP000271626"/>
    </source>
</evidence>
<feature type="DNA-binding region" description="H-T-H motif" evidence="2">
    <location>
        <begin position="41"/>
        <end position="60"/>
    </location>
</feature>
<dbReference type="InterPro" id="IPR009057">
    <property type="entry name" value="Homeodomain-like_sf"/>
</dbReference>
<dbReference type="PANTHER" id="PTHR30328">
    <property type="entry name" value="TRANSCRIPTIONAL REPRESSOR"/>
    <property type="match status" value="1"/>
</dbReference>
<organism evidence="4 5">
    <name type="scientific">Tsukamurella paurometabola</name>
    <name type="common">Corynebacterium paurometabolum</name>
    <dbReference type="NCBI Taxonomy" id="2061"/>
    <lineage>
        <taxon>Bacteria</taxon>
        <taxon>Bacillati</taxon>
        <taxon>Actinomycetota</taxon>
        <taxon>Actinomycetes</taxon>
        <taxon>Mycobacteriales</taxon>
        <taxon>Tsukamurellaceae</taxon>
        <taxon>Tsukamurella</taxon>
    </lineage>
</organism>
<dbReference type="Pfam" id="PF00440">
    <property type="entry name" value="TetR_N"/>
    <property type="match status" value="1"/>
</dbReference>
<evidence type="ECO:0000256" key="1">
    <source>
        <dbReference type="ARBA" id="ARBA00023125"/>
    </source>
</evidence>
<dbReference type="EMBL" id="LR131273">
    <property type="protein sequence ID" value="VDR40785.1"/>
    <property type="molecule type" value="Genomic_DNA"/>
</dbReference>
<dbReference type="PANTHER" id="PTHR30328:SF54">
    <property type="entry name" value="HTH-TYPE TRANSCRIPTIONAL REPRESSOR SCO4008"/>
    <property type="match status" value="1"/>
</dbReference>
<dbReference type="SUPFAM" id="SSF46689">
    <property type="entry name" value="Homeodomain-like"/>
    <property type="match status" value="1"/>
</dbReference>
<reference evidence="4 5" key="1">
    <citation type="submission" date="2018-12" db="EMBL/GenBank/DDBJ databases">
        <authorList>
            <consortium name="Pathogen Informatics"/>
        </authorList>
    </citation>
    <scope>NUCLEOTIDE SEQUENCE [LARGE SCALE GENOMIC DNA]</scope>
    <source>
        <strain evidence="4 5">NCTC10741</strain>
    </source>
</reference>
<dbReference type="Proteomes" id="UP000271626">
    <property type="component" value="Chromosome"/>
</dbReference>
<name>A0A3P8L581_TSUPA</name>
<dbReference type="InterPro" id="IPR041467">
    <property type="entry name" value="Sco4008_C"/>
</dbReference>
<dbReference type="InterPro" id="IPR050109">
    <property type="entry name" value="HTH-type_TetR-like_transc_reg"/>
</dbReference>
<feature type="domain" description="HTH tetR-type" evidence="3">
    <location>
        <begin position="18"/>
        <end position="78"/>
    </location>
</feature>
<dbReference type="InterPro" id="IPR036271">
    <property type="entry name" value="Tet_transcr_reg_TetR-rel_C_sf"/>
</dbReference>
<gene>
    <name evidence="4" type="ORF">NCTC10741_03949</name>
</gene>
<dbReference type="GO" id="GO:0006355">
    <property type="term" value="P:regulation of DNA-templated transcription"/>
    <property type="evidence" value="ECO:0007669"/>
    <property type="project" value="UniProtKB-ARBA"/>
</dbReference>
<proteinExistence type="predicted"/>
<evidence type="ECO:0000256" key="2">
    <source>
        <dbReference type="PROSITE-ProRule" id="PRU00335"/>
    </source>
</evidence>
<dbReference type="InterPro" id="IPR001647">
    <property type="entry name" value="HTH_TetR"/>
</dbReference>